<dbReference type="Proteomes" id="UP001295444">
    <property type="component" value="Chromosome 08"/>
</dbReference>
<keyword evidence="3" id="KW-1185">Reference proteome</keyword>
<dbReference type="AlphaFoldDB" id="A0AAD1T0W9"/>
<sequence length="156" mass="17529">MGPMEVWSYSELLPSIQQSRNRLGAKDNSAGQKRVELVEGQEEFGKRLPVRGTSLERYYNRCNFFWMGCALQFHVETREVAPEESRLHSNLRELNAISSAILESLPSPTHDTQIPAEGLDRRQKSNCQNPDMASKAMVSSLNHDESGTAFASSNNE</sequence>
<accession>A0AAD1T0W9</accession>
<protein>
    <submittedName>
        <fullName evidence="2">Uncharacterized protein</fullName>
    </submittedName>
</protein>
<name>A0AAD1T0W9_PELCU</name>
<organism evidence="2 3">
    <name type="scientific">Pelobates cultripes</name>
    <name type="common">Western spadefoot toad</name>
    <dbReference type="NCBI Taxonomy" id="61616"/>
    <lineage>
        <taxon>Eukaryota</taxon>
        <taxon>Metazoa</taxon>
        <taxon>Chordata</taxon>
        <taxon>Craniata</taxon>
        <taxon>Vertebrata</taxon>
        <taxon>Euteleostomi</taxon>
        <taxon>Amphibia</taxon>
        <taxon>Batrachia</taxon>
        <taxon>Anura</taxon>
        <taxon>Pelobatoidea</taxon>
        <taxon>Pelobatidae</taxon>
        <taxon>Pelobates</taxon>
    </lineage>
</organism>
<feature type="compositionally biased region" description="Polar residues" evidence="1">
    <location>
        <begin position="125"/>
        <end position="141"/>
    </location>
</feature>
<dbReference type="EMBL" id="OW240919">
    <property type="protein sequence ID" value="CAH2312523.1"/>
    <property type="molecule type" value="Genomic_DNA"/>
</dbReference>
<gene>
    <name evidence="2" type="ORF">PECUL_23A006892</name>
</gene>
<evidence type="ECO:0000313" key="2">
    <source>
        <dbReference type="EMBL" id="CAH2312523.1"/>
    </source>
</evidence>
<evidence type="ECO:0000256" key="1">
    <source>
        <dbReference type="SAM" id="MobiDB-lite"/>
    </source>
</evidence>
<evidence type="ECO:0000313" key="3">
    <source>
        <dbReference type="Proteomes" id="UP001295444"/>
    </source>
</evidence>
<reference evidence="2" key="1">
    <citation type="submission" date="2022-03" db="EMBL/GenBank/DDBJ databases">
        <authorList>
            <person name="Alioto T."/>
            <person name="Alioto T."/>
            <person name="Gomez Garrido J."/>
        </authorList>
    </citation>
    <scope>NUCLEOTIDE SEQUENCE</scope>
</reference>
<proteinExistence type="predicted"/>
<feature type="region of interest" description="Disordered" evidence="1">
    <location>
        <begin position="102"/>
        <end position="156"/>
    </location>
</feature>